<organism evidence="3 4">
    <name type="scientific">Blautia obeum</name>
    <dbReference type="NCBI Taxonomy" id="40520"/>
    <lineage>
        <taxon>Bacteria</taxon>
        <taxon>Bacillati</taxon>
        <taxon>Bacillota</taxon>
        <taxon>Clostridia</taxon>
        <taxon>Lachnospirales</taxon>
        <taxon>Lachnospiraceae</taxon>
        <taxon>Blautia</taxon>
    </lineage>
</organism>
<dbReference type="AlphaFoldDB" id="A0A395X584"/>
<feature type="domain" description="Cas12f1-like TNB" evidence="2">
    <location>
        <begin position="324"/>
        <end position="383"/>
    </location>
</feature>
<reference evidence="3 4" key="1">
    <citation type="submission" date="2018-08" db="EMBL/GenBank/DDBJ databases">
        <title>A genome reference for cultivated species of the human gut microbiota.</title>
        <authorList>
            <person name="Zou Y."/>
            <person name="Xue W."/>
            <person name="Luo G."/>
        </authorList>
    </citation>
    <scope>NUCLEOTIDE SEQUENCE [LARGE SCALE GENOMIC DNA]</scope>
    <source>
        <strain evidence="3 4">AF14-23</strain>
    </source>
</reference>
<dbReference type="EMBL" id="QRZI01000010">
    <property type="protein sequence ID" value="RGV62063.1"/>
    <property type="molecule type" value="Genomic_DNA"/>
</dbReference>
<dbReference type="GO" id="GO:0003677">
    <property type="term" value="F:DNA binding"/>
    <property type="evidence" value="ECO:0007669"/>
    <property type="project" value="UniProtKB-KW"/>
</dbReference>
<evidence type="ECO:0000313" key="4">
    <source>
        <dbReference type="Proteomes" id="UP000265828"/>
    </source>
</evidence>
<evidence type="ECO:0000259" key="2">
    <source>
        <dbReference type="Pfam" id="PF07282"/>
    </source>
</evidence>
<evidence type="ECO:0000256" key="1">
    <source>
        <dbReference type="ARBA" id="ARBA00023125"/>
    </source>
</evidence>
<comment type="caution">
    <text evidence="3">The sequence shown here is derived from an EMBL/GenBank/DDBJ whole genome shotgun (WGS) entry which is preliminary data.</text>
</comment>
<gene>
    <name evidence="3" type="ORF">DWW07_13310</name>
</gene>
<evidence type="ECO:0000313" key="3">
    <source>
        <dbReference type="EMBL" id="RGV62063.1"/>
    </source>
</evidence>
<keyword evidence="1" id="KW-0238">DNA-binding</keyword>
<dbReference type="InterPro" id="IPR010095">
    <property type="entry name" value="Cas12f1-like_TNB"/>
</dbReference>
<protein>
    <submittedName>
        <fullName evidence="3">Transposase</fullName>
    </submittedName>
</protein>
<accession>A0A395X584</accession>
<dbReference type="RefSeq" id="WP_118037156.1">
    <property type="nucleotide sequence ID" value="NZ_QRYY01000010.1"/>
</dbReference>
<dbReference type="Proteomes" id="UP000265828">
    <property type="component" value="Unassembled WGS sequence"/>
</dbReference>
<dbReference type="Pfam" id="PF07282">
    <property type="entry name" value="Cas12f1-like_TNB"/>
    <property type="match status" value="1"/>
</dbReference>
<name>A0A395X584_9FIRM</name>
<proteinExistence type="predicted"/>
<sequence>MEKMSYYAITVRRYNVLFRHTEWFHQTQDLYNEILLFYYQLYLETFPDEQPGTQEALRILEKLTIVGRDKQPVPNPIPWKKVPLYFRRAAINTATAAAKSYLAREEQEQPTEAFTESVTFYKGMYRDFQGNTISLKLWDGEGWQWSRLRLRGNTVPEEGQMMSPALVLKKDHAELHIPWKIPVADGRGARERITAENKICSTIFTGQGACAVCCILDSSGKRESSFYIKGGREYVNASQQIYDRIKRSEDVQGGGDNAKANYRYWKKLRNLHEHYAHQISRRIIDYCKKQNASVLVLPEYNKDYGNIILASVGKNSPLRLVPSIREKLKYKAWQEGIVVLEVQQHNINSVCSQCGAKIRRKGADFQCENGHRGSRYLNMAQNLGQKCLDSFKENQKNK</sequence>